<name>A0A9Q3F2I1_9BASI</name>
<feature type="compositionally biased region" description="Basic and acidic residues" evidence="1">
    <location>
        <begin position="1"/>
        <end position="11"/>
    </location>
</feature>
<protein>
    <submittedName>
        <fullName evidence="2">Uncharacterized protein</fullName>
    </submittedName>
</protein>
<dbReference type="AlphaFoldDB" id="A0A9Q3F2I1"/>
<dbReference type="Proteomes" id="UP000765509">
    <property type="component" value="Unassembled WGS sequence"/>
</dbReference>
<reference evidence="2" key="1">
    <citation type="submission" date="2021-03" db="EMBL/GenBank/DDBJ databases">
        <title>Draft genome sequence of rust myrtle Austropuccinia psidii MF-1, a brazilian biotype.</title>
        <authorList>
            <person name="Quecine M.C."/>
            <person name="Pachon D.M.R."/>
            <person name="Bonatelli M.L."/>
            <person name="Correr F.H."/>
            <person name="Franceschini L.M."/>
            <person name="Leite T.F."/>
            <person name="Margarido G.R.A."/>
            <person name="Almeida C.A."/>
            <person name="Ferrarezi J.A."/>
            <person name="Labate C.A."/>
        </authorList>
    </citation>
    <scope>NUCLEOTIDE SEQUENCE</scope>
    <source>
        <strain evidence="2">MF-1</strain>
    </source>
</reference>
<accession>A0A9Q3F2I1</accession>
<proteinExistence type="predicted"/>
<feature type="region of interest" description="Disordered" evidence="1">
    <location>
        <begin position="1"/>
        <end position="24"/>
    </location>
</feature>
<gene>
    <name evidence="2" type="ORF">O181_071299</name>
</gene>
<organism evidence="2 3">
    <name type="scientific">Austropuccinia psidii MF-1</name>
    <dbReference type="NCBI Taxonomy" id="1389203"/>
    <lineage>
        <taxon>Eukaryota</taxon>
        <taxon>Fungi</taxon>
        <taxon>Dikarya</taxon>
        <taxon>Basidiomycota</taxon>
        <taxon>Pucciniomycotina</taxon>
        <taxon>Pucciniomycetes</taxon>
        <taxon>Pucciniales</taxon>
        <taxon>Sphaerophragmiaceae</taxon>
        <taxon>Austropuccinia</taxon>
    </lineage>
</organism>
<sequence>MKSDEVEHEDFQQPPMKKLKNSQGFENLKKEFMNKEIIEHNKNQEEEILPIEKQLMNSIMEYGMDPENPWRIDKDKEMDLDKENSLHYYYDGMSYWQLPAPEEESDQLILPYIELKDIYYEAPIKEKRKKWLGNIPG</sequence>
<keyword evidence="3" id="KW-1185">Reference proteome</keyword>
<evidence type="ECO:0000256" key="1">
    <source>
        <dbReference type="SAM" id="MobiDB-lite"/>
    </source>
</evidence>
<evidence type="ECO:0000313" key="2">
    <source>
        <dbReference type="EMBL" id="MBW0531584.1"/>
    </source>
</evidence>
<evidence type="ECO:0000313" key="3">
    <source>
        <dbReference type="Proteomes" id="UP000765509"/>
    </source>
</evidence>
<dbReference type="EMBL" id="AVOT02036975">
    <property type="protein sequence ID" value="MBW0531584.1"/>
    <property type="molecule type" value="Genomic_DNA"/>
</dbReference>
<comment type="caution">
    <text evidence="2">The sequence shown here is derived from an EMBL/GenBank/DDBJ whole genome shotgun (WGS) entry which is preliminary data.</text>
</comment>